<comment type="caution">
    <text evidence="1">The sequence shown here is derived from an EMBL/GenBank/DDBJ whole genome shotgun (WGS) entry which is preliminary data.</text>
</comment>
<dbReference type="EMBL" id="LSRF01000044">
    <property type="protein sequence ID" value="KXP08830.1"/>
    <property type="molecule type" value="Genomic_DNA"/>
</dbReference>
<evidence type="ECO:0000313" key="1">
    <source>
        <dbReference type="EMBL" id="KXP08830.1"/>
    </source>
</evidence>
<gene>
    <name evidence="1" type="ORF">AXK60_09210</name>
</gene>
<evidence type="ECO:0000313" key="2">
    <source>
        <dbReference type="Proteomes" id="UP000070258"/>
    </source>
</evidence>
<dbReference type="Proteomes" id="UP000070258">
    <property type="component" value="Unassembled WGS sequence"/>
</dbReference>
<accession>A0A138AEJ0</accession>
<dbReference type="AlphaFoldDB" id="A0A138AEJ0"/>
<sequence length="189" mass="22230">MTAVTGPVRRTSPFLDTARFALNELSDYRFPITLRGMPYECWRCNEKCLVPWLVHTRYWNADGRKHQHDSEMITSEKALPYIQEFLHTSGDKEYAQTIMPRRSKTMRTTYLSHGCRRCDALFGDFPLGDTWFDEFVMKWGTEPVEVSKSKLPVIATLDRPYLEWAAMSMYYQDQVIECEEAYDRQQGKT</sequence>
<protein>
    <submittedName>
        <fullName evidence="1">Uncharacterized protein</fullName>
    </submittedName>
</protein>
<dbReference type="STRING" id="239498.AXK60_09210"/>
<proteinExistence type="predicted"/>
<reference evidence="2" key="1">
    <citation type="submission" date="2016-02" db="EMBL/GenBank/DDBJ databases">
        <authorList>
            <person name="Wen L."/>
            <person name="He K."/>
            <person name="Yang H."/>
        </authorList>
    </citation>
    <scope>NUCLEOTIDE SEQUENCE [LARGE SCALE GENOMIC DNA]</scope>
    <source>
        <strain evidence="2">JCM 15929</strain>
    </source>
</reference>
<name>A0A138AEJ0_9ACTN</name>
<organism evidence="1 2">
    <name type="scientific">Tsukamurella pseudospumae</name>
    <dbReference type="NCBI Taxonomy" id="239498"/>
    <lineage>
        <taxon>Bacteria</taxon>
        <taxon>Bacillati</taxon>
        <taxon>Actinomycetota</taxon>
        <taxon>Actinomycetes</taxon>
        <taxon>Mycobacteriales</taxon>
        <taxon>Tsukamurellaceae</taxon>
        <taxon>Tsukamurella</taxon>
    </lineage>
</organism>